<protein>
    <submittedName>
        <fullName evidence="9">Dual specificity protein phosphatase 15 isoform X1</fullName>
    </submittedName>
</protein>
<dbReference type="CTD" id="128853"/>
<keyword evidence="3" id="KW-0904">Protein phosphatase</keyword>
<dbReference type="Proteomes" id="UP000694906">
    <property type="component" value="Unplaced"/>
</dbReference>
<dbReference type="Pfam" id="PF00782">
    <property type="entry name" value="DSPc"/>
    <property type="match status" value="1"/>
</dbReference>
<dbReference type="RefSeq" id="XP_004840649.1">
    <property type="nucleotide sequence ID" value="XM_004840592.3"/>
</dbReference>
<reference evidence="9" key="1">
    <citation type="submission" date="2025-08" db="UniProtKB">
        <authorList>
            <consortium name="RefSeq"/>
        </authorList>
    </citation>
    <scope>IDENTIFICATION</scope>
</reference>
<comment type="catalytic activity">
    <reaction evidence="6">
        <text>O-phospho-L-tyrosyl-[protein] + H2O = L-tyrosyl-[protein] + phosphate</text>
        <dbReference type="Rhea" id="RHEA:10684"/>
        <dbReference type="Rhea" id="RHEA-COMP:10136"/>
        <dbReference type="Rhea" id="RHEA-COMP:20101"/>
        <dbReference type="ChEBI" id="CHEBI:15377"/>
        <dbReference type="ChEBI" id="CHEBI:43474"/>
        <dbReference type="ChEBI" id="CHEBI:46858"/>
        <dbReference type="ChEBI" id="CHEBI:61978"/>
        <dbReference type="EC" id="3.1.3.48"/>
    </reaction>
</comment>
<dbReference type="GO" id="GO:0004725">
    <property type="term" value="F:protein tyrosine phosphatase activity"/>
    <property type="evidence" value="ECO:0007669"/>
    <property type="project" value="UniProtKB-EC"/>
</dbReference>
<keyword evidence="2" id="KW-0378">Hydrolase</keyword>
<gene>
    <name evidence="9" type="primary">Dusp15</name>
</gene>
<comment type="catalytic activity">
    <reaction evidence="5">
        <text>O-phospho-L-threonyl-[protein] + H2O = L-threonyl-[protein] + phosphate</text>
        <dbReference type="Rhea" id="RHEA:47004"/>
        <dbReference type="Rhea" id="RHEA-COMP:11060"/>
        <dbReference type="Rhea" id="RHEA-COMP:11605"/>
        <dbReference type="ChEBI" id="CHEBI:15377"/>
        <dbReference type="ChEBI" id="CHEBI:30013"/>
        <dbReference type="ChEBI" id="CHEBI:43474"/>
        <dbReference type="ChEBI" id="CHEBI:61977"/>
        <dbReference type="EC" id="3.1.3.16"/>
    </reaction>
</comment>
<dbReference type="GO" id="GO:0005886">
    <property type="term" value="C:plasma membrane"/>
    <property type="evidence" value="ECO:0007669"/>
    <property type="project" value="TreeGrafter"/>
</dbReference>
<dbReference type="AlphaFoldDB" id="A0AAX6NZK0"/>
<dbReference type="InterPro" id="IPR020420">
    <property type="entry name" value="Atypical_DUSP_subfamB"/>
</dbReference>
<dbReference type="SMART" id="SM00195">
    <property type="entry name" value="DSPc"/>
    <property type="match status" value="1"/>
</dbReference>
<keyword evidence="8" id="KW-1185">Reference proteome</keyword>
<dbReference type="GO" id="GO:0017017">
    <property type="term" value="F:MAP kinase tyrosine/serine/threonine phosphatase activity"/>
    <property type="evidence" value="ECO:0007669"/>
    <property type="project" value="InterPro"/>
</dbReference>
<dbReference type="GO" id="GO:0007165">
    <property type="term" value="P:signal transduction"/>
    <property type="evidence" value="ECO:0007669"/>
    <property type="project" value="TreeGrafter"/>
</dbReference>
<proteinExistence type="inferred from homology"/>
<dbReference type="PANTHER" id="PTHR45948:SF4">
    <property type="entry name" value="DUAL SPECIFICITY PROTEIN PHOSPHATASE 15"/>
    <property type="match status" value="1"/>
</dbReference>
<dbReference type="Gene3D" id="3.90.190.10">
    <property type="entry name" value="Protein tyrosine phosphatase superfamily"/>
    <property type="match status" value="1"/>
</dbReference>
<evidence type="ECO:0000256" key="1">
    <source>
        <dbReference type="ARBA" id="ARBA00008601"/>
    </source>
</evidence>
<dbReference type="InterPro" id="IPR029021">
    <property type="entry name" value="Prot-tyrosine_phosphatase-like"/>
</dbReference>
<evidence type="ECO:0000256" key="2">
    <source>
        <dbReference type="ARBA" id="ARBA00022801"/>
    </source>
</evidence>
<evidence type="ECO:0000259" key="7">
    <source>
        <dbReference type="SMART" id="SM00195"/>
    </source>
</evidence>
<comment type="catalytic activity">
    <reaction evidence="4">
        <text>O-phospho-L-seryl-[protein] + H2O = L-seryl-[protein] + phosphate</text>
        <dbReference type="Rhea" id="RHEA:20629"/>
        <dbReference type="Rhea" id="RHEA-COMP:9863"/>
        <dbReference type="Rhea" id="RHEA-COMP:11604"/>
        <dbReference type="ChEBI" id="CHEBI:15377"/>
        <dbReference type="ChEBI" id="CHEBI:29999"/>
        <dbReference type="ChEBI" id="CHEBI:43474"/>
        <dbReference type="ChEBI" id="CHEBI:83421"/>
        <dbReference type="EC" id="3.1.3.16"/>
    </reaction>
</comment>
<dbReference type="GO" id="GO:0004722">
    <property type="term" value="F:protein serine/threonine phosphatase activity"/>
    <property type="evidence" value="ECO:0007669"/>
    <property type="project" value="UniProtKB-EC"/>
</dbReference>
<dbReference type="PANTHER" id="PTHR45948">
    <property type="entry name" value="DUAL SPECIFICITY PROTEIN PHOSPHATASE DDB_G0269404-RELATED"/>
    <property type="match status" value="1"/>
</dbReference>
<name>A0AAX6NZK0_HETGA</name>
<dbReference type="SUPFAM" id="SSF52799">
    <property type="entry name" value="(Phosphotyrosine protein) phosphatases II"/>
    <property type="match status" value="1"/>
</dbReference>
<evidence type="ECO:0000313" key="8">
    <source>
        <dbReference type="Proteomes" id="UP000694906"/>
    </source>
</evidence>
<evidence type="ECO:0000256" key="6">
    <source>
        <dbReference type="ARBA" id="ARBA00051722"/>
    </source>
</evidence>
<dbReference type="PRINTS" id="PR01910">
    <property type="entry name" value="ADSPHPHTASEB"/>
</dbReference>
<sequence>MGNGMTKVLPGLYLGNFIDAKDPDQLGRNKITHIISIHESPQPLLQDIIYLRIPVADTPEVLIKKHFRECIDFIHSCRLDGGNCLVHCSAGSWKSALARARSATRRTCARCCRCASGVARGQRPQPPRPRRIRPLRRGPCSAWCRARLGTPTGRCRCWRALSRLSPASLGVCPARAASEDPLPPGGPLSGPSFFDQDGPQGVGAPAACPLACPLLVASQSVCRPLCPLCVCVWPACCSHLVP</sequence>
<comment type="similarity">
    <text evidence="1">Belongs to the protein-tyrosine phosphatase family. Non-receptor class dual specificity subfamily.</text>
</comment>
<evidence type="ECO:0000256" key="5">
    <source>
        <dbReference type="ARBA" id="ARBA00048336"/>
    </source>
</evidence>
<dbReference type="KEGG" id="hgl:101711111"/>
<dbReference type="GeneID" id="101711111"/>
<feature type="domain" description="Tyrosine-protein phosphatase" evidence="7">
    <location>
        <begin position="4"/>
        <end position="138"/>
    </location>
</feature>
<dbReference type="GO" id="GO:0005829">
    <property type="term" value="C:cytosol"/>
    <property type="evidence" value="ECO:0007669"/>
    <property type="project" value="TreeGrafter"/>
</dbReference>
<evidence type="ECO:0000313" key="9">
    <source>
        <dbReference type="RefSeq" id="XP_004840649.1"/>
    </source>
</evidence>
<evidence type="ECO:0000256" key="3">
    <source>
        <dbReference type="ARBA" id="ARBA00022912"/>
    </source>
</evidence>
<organism evidence="8 9">
    <name type="scientific">Heterocephalus glaber</name>
    <name type="common">Naked mole rat</name>
    <dbReference type="NCBI Taxonomy" id="10181"/>
    <lineage>
        <taxon>Eukaryota</taxon>
        <taxon>Metazoa</taxon>
        <taxon>Chordata</taxon>
        <taxon>Craniata</taxon>
        <taxon>Vertebrata</taxon>
        <taxon>Euteleostomi</taxon>
        <taxon>Mammalia</taxon>
        <taxon>Eutheria</taxon>
        <taxon>Euarchontoglires</taxon>
        <taxon>Glires</taxon>
        <taxon>Rodentia</taxon>
        <taxon>Hystricomorpha</taxon>
        <taxon>Bathyergidae</taxon>
        <taxon>Heterocephalus</taxon>
    </lineage>
</organism>
<accession>A0AAX6NZK0</accession>
<evidence type="ECO:0000256" key="4">
    <source>
        <dbReference type="ARBA" id="ARBA00047761"/>
    </source>
</evidence>
<dbReference type="InterPro" id="IPR000340">
    <property type="entry name" value="Dual-sp_phosphatase_cat-dom"/>
</dbReference>
<dbReference type="PRINTS" id="PR01908">
    <property type="entry name" value="ADSPHPHTASE"/>
</dbReference>
<dbReference type="InterPro" id="IPR020422">
    <property type="entry name" value="TYR_PHOSPHATASE_DUAL_dom"/>
</dbReference>